<dbReference type="EMBL" id="OIVN01003746">
    <property type="protein sequence ID" value="SPD13303.1"/>
    <property type="molecule type" value="Genomic_DNA"/>
</dbReference>
<dbReference type="AlphaFoldDB" id="A0A2N9HNJ4"/>
<name>A0A2N9HNJ4_FAGSY</name>
<accession>A0A2N9HNJ4</accession>
<sequence length="102" mass="11339">MLSQRVDVEVTGTRANVKLGLTWRNDRVTCGRGKDAWLVWRMTRCGGGQNLQAVRAVLDGGDFCAAEFDWAHRNSDGDNGAIPEMTEAAEECLERRRTARNA</sequence>
<protein>
    <submittedName>
        <fullName evidence="1">Uncharacterized protein</fullName>
    </submittedName>
</protein>
<gene>
    <name evidence="1" type="ORF">FSB_LOCUS41185</name>
</gene>
<reference evidence="1" key="1">
    <citation type="submission" date="2018-02" db="EMBL/GenBank/DDBJ databases">
        <authorList>
            <person name="Cohen D.B."/>
            <person name="Kent A.D."/>
        </authorList>
    </citation>
    <scope>NUCLEOTIDE SEQUENCE</scope>
</reference>
<evidence type="ECO:0000313" key="1">
    <source>
        <dbReference type="EMBL" id="SPD13303.1"/>
    </source>
</evidence>
<proteinExistence type="predicted"/>
<organism evidence="1">
    <name type="scientific">Fagus sylvatica</name>
    <name type="common">Beechnut</name>
    <dbReference type="NCBI Taxonomy" id="28930"/>
    <lineage>
        <taxon>Eukaryota</taxon>
        <taxon>Viridiplantae</taxon>
        <taxon>Streptophyta</taxon>
        <taxon>Embryophyta</taxon>
        <taxon>Tracheophyta</taxon>
        <taxon>Spermatophyta</taxon>
        <taxon>Magnoliopsida</taxon>
        <taxon>eudicotyledons</taxon>
        <taxon>Gunneridae</taxon>
        <taxon>Pentapetalae</taxon>
        <taxon>rosids</taxon>
        <taxon>fabids</taxon>
        <taxon>Fagales</taxon>
        <taxon>Fagaceae</taxon>
        <taxon>Fagus</taxon>
    </lineage>
</organism>